<evidence type="ECO:0000256" key="6">
    <source>
        <dbReference type="ARBA" id="ARBA00023136"/>
    </source>
</evidence>
<comment type="caution">
    <text evidence="9">The sequence shown here is derived from an EMBL/GenBank/DDBJ whole genome shotgun (WGS) entry which is preliminary data.</text>
</comment>
<name>A0A3S0GFA7_9ENTE</name>
<proteinExistence type="inferred from homology"/>
<gene>
    <name evidence="9" type="ORF">C7P63_04835</name>
</gene>
<dbReference type="Gene3D" id="1.10.3720.10">
    <property type="entry name" value="MetI-like"/>
    <property type="match status" value="1"/>
</dbReference>
<feature type="transmembrane region" description="Helical" evidence="7">
    <location>
        <begin position="12"/>
        <end position="35"/>
    </location>
</feature>
<comment type="subcellular location">
    <subcellularLocation>
        <location evidence="1 7">Cell membrane</location>
        <topology evidence="1 7">Multi-pass membrane protein</topology>
    </subcellularLocation>
</comment>
<evidence type="ECO:0000256" key="4">
    <source>
        <dbReference type="ARBA" id="ARBA00022692"/>
    </source>
</evidence>
<organism evidence="9 10">
    <name type="scientific">Vagococcus humatus</name>
    <dbReference type="NCBI Taxonomy" id="1889241"/>
    <lineage>
        <taxon>Bacteria</taxon>
        <taxon>Bacillati</taxon>
        <taxon>Bacillota</taxon>
        <taxon>Bacilli</taxon>
        <taxon>Lactobacillales</taxon>
        <taxon>Enterococcaceae</taxon>
        <taxon>Vagococcus</taxon>
    </lineage>
</organism>
<dbReference type="GO" id="GO:0010438">
    <property type="term" value="P:cellular response to sulfur starvation"/>
    <property type="evidence" value="ECO:0007669"/>
    <property type="project" value="TreeGrafter"/>
</dbReference>
<keyword evidence="6 7" id="KW-0472">Membrane</keyword>
<feature type="transmembrane region" description="Helical" evidence="7">
    <location>
        <begin position="129"/>
        <end position="148"/>
    </location>
</feature>
<evidence type="ECO:0000259" key="8">
    <source>
        <dbReference type="PROSITE" id="PS50928"/>
    </source>
</evidence>
<dbReference type="EMBL" id="PXZH01000001">
    <property type="protein sequence ID" value="RST90405.1"/>
    <property type="molecule type" value="Genomic_DNA"/>
</dbReference>
<keyword evidence="2 7" id="KW-0813">Transport</keyword>
<feature type="transmembrane region" description="Helical" evidence="7">
    <location>
        <begin position="224"/>
        <end position="243"/>
    </location>
</feature>
<dbReference type="Proteomes" id="UP000277864">
    <property type="component" value="Unassembled WGS sequence"/>
</dbReference>
<dbReference type="PANTHER" id="PTHR30151:SF25">
    <property type="entry name" value="TAURINE TRANSPORT SYSTEM PERMEASE PROTEIN TAUC"/>
    <property type="match status" value="1"/>
</dbReference>
<sequence>MKEKKNYQGITLSIWLLVLILWFAVTKIELIPAVILPAPKEVVLTGIDIIKHGYNNISFWSHLGVSFYRLISATFFAIILGIPLGLLSGYSQKVHAVIDSFVQFYRPIPPLAYYTLLVMWMGIGQASKIMLLFLAAFAPIYISCIAATNKINPNYILSAQTLGANRKQIFKTIILPACLPEIFTGIRTAVGVSYTTLVAAEMVAATSGIGWMVIDASKYLKSNVMFFGIIIMGLTGILIDFGLQKLERKLVFWKGMD</sequence>
<dbReference type="GO" id="GO:0042918">
    <property type="term" value="P:alkanesulfonate transmembrane transport"/>
    <property type="evidence" value="ECO:0007669"/>
    <property type="project" value="UniProtKB-ARBA"/>
</dbReference>
<evidence type="ECO:0000313" key="9">
    <source>
        <dbReference type="EMBL" id="RST90405.1"/>
    </source>
</evidence>
<evidence type="ECO:0000256" key="1">
    <source>
        <dbReference type="ARBA" id="ARBA00004651"/>
    </source>
</evidence>
<dbReference type="InterPro" id="IPR000515">
    <property type="entry name" value="MetI-like"/>
</dbReference>
<keyword evidence="10" id="KW-1185">Reference proteome</keyword>
<feature type="transmembrane region" description="Helical" evidence="7">
    <location>
        <begin position="102"/>
        <end position="123"/>
    </location>
</feature>
<evidence type="ECO:0000256" key="7">
    <source>
        <dbReference type="RuleBase" id="RU363032"/>
    </source>
</evidence>
<evidence type="ECO:0000313" key="10">
    <source>
        <dbReference type="Proteomes" id="UP000277864"/>
    </source>
</evidence>
<reference evidence="9 10" key="1">
    <citation type="submission" date="2018-03" db="EMBL/GenBank/DDBJ databases">
        <authorList>
            <person name="Gulvik C.A."/>
        </authorList>
    </citation>
    <scope>NUCLEOTIDE SEQUENCE [LARGE SCALE GENOMIC DNA]</scope>
    <source>
        <strain evidence="9 10">JCM 31581</strain>
    </source>
</reference>
<evidence type="ECO:0000256" key="3">
    <source>
        <dbReference type="ARBA" id="ARBA00022475"/>
    </source>
</evidence>
<accession>A0A3S0GFA7</accession>
<dbReference type="PANTHER" id="PTHR30151">
    <property type="entry name" value="ALKANE SULFONATE ABC TRANSPORTER-RELATED, MEMBRANE SUBUNIT"/>
    <property type="match status" value="1"/>
</dbReference>
<feature type="domain" description="ABC transmembrane type-1" evidence="8">
    <location>
        <begin position="63"/>
        <end position="243"/>
    </location>
</feature>
<evidence type="ECO:0000256" key="5">
    <source>
        <dbReference type="ARBA" id="ARBA00022989"/>
    </source>
</evidence>
<dbReference type="CDD" id="cd06261">
    <property type="entry name" value="TM_PBP2"/>
    <property type="match status" value="1"/>
</dbReference>
<dbReference type="FunFam" id="1.10.3720.10:FF:000003">
    <property type="entry name" value="Aliphatic sulfonate ABC transporter permease"/>
    <property type="match status" value="1"/>
</dbReference>
<comment type="similarity">
    <text evidence="7">Belongs to the binding-protein-dependent transport system permease family.</text>
</comment>
<dbReference type="SUPFAM" id="SSF161098">
    <property type="entry name" value="MetI-like"/>
    <property type="match status" value="1"/>
</dbReference>
<dbReference type="OrthoDB" id="9804353at2"/>
<keyword evidence="3" id="KW-1003">Cell membrane</keyword>
<dbReference type="InterPro" id="IPR035906">
    <property type="entry name" value="MetI-like_sf"/>
</dbReference>
<dbReference type="Pfam" id="PF00528">
    <property type="entry name" value="BPD_transp_1"/>
    <property type="match status" value="1"/>
</dbReference>
<dbReference type="PROSITE" id="PS50928">
    <property type="entry name" value="ABC_TM1"/>
    <property type="match status" value="1"/>
</dbReference>
<feature type="transmembrane region" description="Helical" evidence="7">
    <location>
        <begin position="192"/>
        <end position="212"/>
    </location>
</feature>
<keyword evidence="4 7" id="KW-0812">Transmembrane</keyword>
<feature type="transmembrane region" description="Helical" evidence="7">
    <location>
        <begin position="67"/>
        <end position="90"/>
    </location>
</feature>
<dbReference type="RefSeq" id="WP_125943018.1">
    <property type="nucleotide sequence ID" value="NZ_PXZH01000001.1"/>
</dbReference>
<protein>
    <submittedName>
        <fullName evidence="9">Taurine ABC transporter permease</fullName>
    </submittedName>
</protein>
<keyword evidence="5 7" id="KW-1133">Transmembrane helix</keyword>
<dbReference type="AlphaFoldDB" id="A0A3S0GFA7"/>
<evidence type="ECO:0000256" key="2">
    <source>
        <dbReference type="ARBA" id="ARBA00022448"/>
    </source>
</evidence>
<dbReference type="GO" id="GO:0005886">
    <property type="term" value="C:plasma membrane"/>
    <property type="evidence" value="ECO:0007669"/>
    <property type="project" value="UniProtKB-SubCell"/>
</dbReference>